<dbReference type="InterPro" id="IPR003961">
    <property type="entry name" value="FN3_dom"/>
</dbReference>
<dbReference type="NCBIfam" id="TIGR01643">
    <property type="entry name" value="YD_repeat_2x"/>
    <property type="match status" value="2"/>
</dbReference>
<evidence type="ECO:0000259" key="2">
    <source>
        <dbReference type="PROSITE" id="PS50853"/>
    </source>
</evidence>
<evidence type="ECO:0000256" key="1">
    <source>
        <dbReference type="ARBA" id="ARBA00022737"/>
    </source>
</evidence>
<gene>
    <name evidence="3" type="ORF">DVJ77_05025</name>
</gene>
<dbReference type="Pfam" id="PF05593">
    <property type="entry name" value="RHS_repeat"/>
    <property type="match status" value="3"/>
</dbReference>
<dbReference type="EMBL" id="QQAH01000003">
    <property type="protein sequence ID" value="RDD82879.1"/>
    <property type="molecule type" value="Genomic_DNA"/>
</dbReference>
<dbReference type="InterPro" id="IPR031325">
    <property type="entry name" value="RHS_repeat"/>
</dbReference>
<dbReference type="Gene3D" id="2.60.40.10">
    <property type="entry name" value="Immunoglobulins"/>
    <property type="match status" value="4"/>
</dbReference>
<proteinExistence type="predicted"/>
<sequence>MTRCRRELRWALGAAVFFSWAMVSLVVSSPAWSQSAPVSPESEFQKRIKVSEDIQPLGENPFGENISLYNGALSFEQTDVSATGIGPLLQISREFHLPDVLPTTVYHTFLNNGFVDWSLEVPRLETMSAANGTANLEPADTAPWFFTSNAQRCSSFASGPDMYVTFKSTVIDYMPQQWWHGYQLIIPGAGSQEVLLRDASNTQSPQMTVNGATESFPLVTKQHWSIGCLSQTSNGKPGEGFLAVSPDGTSYWLDALIYKKADPVIFGGGGALYRRVAMMLVSKVVDRFGNTLTFSYDGNGNLTGIQSSDGRQVSLTWESWQNQSKDTFGSYINPVAYRVHSITLQPGSSAPRTWTYSYSSDPYLPRLSSVQQPDGSAWSFNLGGFAPPPSDGYLIDDSNVCAMVPKLQDAVTSSGSMTHPSGLIGTFTVQSTVRGRSYVPYYCPTAGNGNDLRFPNIYKQNSITQKQFSGAGLPTYTWAYNYSGFNYSWTTDCSSGCASTVATDVVDPSGHDVKYTFSNKFDASESMLLETDYYAGGAGTATMRSEVNSYANPTGGPWPTTQGNSPQIAVNQAQAGQLIPVSQRTLQQDGDTYTWLVEAFDAYAHPTKLKRYNSIAGQSAIEEQTSYLNDLPHWVLGLPQETDNLSTGEVESLNTYNLSNVTLQSRARFGQTLMSYTFDGQGQLASFTDGKSHTTTLSNYKRGIPQSIAYPDTYTQSLVVDDFGQISSLTDQAGNTTSYNYDAIGRIAGITYPAGDEVAWSPKNFSYAYITGAERGVAANHWRRTTTKGNAVTTTYFDAMLRPVLSDTAIAGTSGSDISTRTDYDWKGQKIFVTYPVSGAPDLGSITSGSTSVYDALGRLTQTQQASELGTLTAITAYLSGARQQVTDPKGNVTTTSYQVFDQPSYNAVIQVQAPEGITQSIARDLYGNPLTITQSGLYGAESDNVTKSLTYDSYHRLCRTTEPESGSEVTAYDAANNVAWTAAGLAITGTGCGQEQVVVAAQTTRTYDTMNRVLTLLPPAGTQSTTYTYDALGNLATSNSGISASTVIRNKLGQLTSETLSVNGNGANVLRYAHDSNGNLATLSYPDGTVINYAPDALGRPTQVGSYASGISYFPDGDVQHFSYGNGADYLVQKNARQLLSNFTYAKGSTLNLSEDFAYDPNGNITTINDLAGGPRSKVLSYDTLNRLTQAQANGMWGVETYSYDPLNNLRSRVSGGQTYAYNYDATNRLASITNGASTTSSFAYDNRGNVITRNGNTLVFDAKNQLTQMLGFDNYAYDAAGRRVLKTPASGSSPTYYFYTQAGQLLYQVDGATTKTTDYIYLGKKMIARSEGYATSIRGGIDSVNIDASGNAVLSGWACSTGIAQSINVDLYVGGPYGTGTMIGRYSANQSSEPAVATACSVTTGSYRYAIPLATTTRSQYAGKGIYIYGVSPVGNDNLLVSNSGNLVVPAVPAAPAAPASASASVANDLSSISVSWPASTGATSYVLQQKVSGGVWTQVANGSGTSYSLSNPADGSYSYQAQACNANGCSVWTASNTVSVAHIPPTPASITVPATSNGPMAVSWAASNTATYYNLYQSINGGGWTNVYSGPATSAALTVTVSGNYIYYVSAGNANGWSGQLASSSTVVVTIPPASAPSLTVPSSSSTGSYTVSWTTVPGATSYGLAEQANGGTWTSIQSSNATSWSTSGRGNGTYSYGVVACNAGGCGPWSPAASISVALIPTTPTGMTLTTSGPYDKPIVHLSWSASATATTYTVQYKDPQNTLSTFYSGPNTSYQLLMLVNGMVSFRVQACNASGCSDFGPWVGTSLASGG</sequence>
<protein>
    <recommendedName>
        <fullName evidence="2">Fibronectin type-III domain-containing protein</fullName>
    </recommendedName>
</protein>
<dbReference type="InterPro" id="IPR056823">
    <property type="entry name" value="TEN-like_YD-shell"/>
</dbReference>
<feature type="domain" description="Fibronectin type-III" evidence="2">
    <location>
        <begin position="1639"/>
        <end position="1724"/>
    </location>
</feature>
<keyword evidence="4" id="KW-1185">Reference proteome</keyword>
<dbReference type="InterPro" id="IPR006530">
    <property type="entry name" value="YD"/>
</dbReference>
<dbReference type="Proteomes" id="UP000253782">
    <property type="component" value="Unassembled WGS sequence"/>
</dbReference>
<dbReference type="InterPro" id="IPR050708">
    <property type="entry name" value="T6SS_VgrG/RHS"/>
</dbReference>
<dbReference type="PANTHER" id="PTHR32305">
    <property type="match status" value="1"/>
</dbReference>
<name>A0A369UX25_9GAMM</name>
<dbReference type="SUPFAM" id="SSF49265">
    <property type="entry name" value="Fibronectin type III"/>
    <property type="match status" value="3"/>
</dbReference>
<dbReference type="Gene3D" id="2.180.10.10">
    <property type="entry name" value="RHS repeat-associated core"/>
    <property type="match status" value="3"/>
</dbReference>
<keyword evidence="1" id="KW-0677">Repeat</keyword>
<dbReference type="PANTHER" id="PTHR32305:SF15">
    <property type="entry name" value="PROTEIN RHSA-RELATED"/>
    <property type="match status" value="1"/>
</dbReference>
<feature type="domain" description="Fibronectin type-III" evidence="2">
    <location>
        <begin position="1460"/>
        <end position="1549"/>
    </location>
</feature>
<dbReference type="SMART" id="SM00060">
    <property type="entry name" value="FN3"/>
    <property type="match status" value="4"/>
</dbReference>
<dbReference type="Pfam" id="PF25023">
    <property type="entry name" value="TEN_YD-shell"/>
    <property type="match status" value="1"/>
</dbReference>
<dbReference type="PROSITE" id="PS50853">
    <property type="entry name" value="FN3"/>
    <property type="match status" value="3"/>
</dbReference>
<dbReference type="OrthoDB" id="6904246at2"/>
<reference evidence="3 4" key="1">
    <citation type="submission" date="2018-07" db="EMBL/GenBank/DDBJ databases">
        <title>Dyella tabacisoli L4-6T, whole genome shotgun sequence.</title>
        <authorList>
            <person name="Zhou X.-K."/>
            <person name="Li W.-J."/>
            <person name="Duan Y.-Q."/>
        </authorList>
    </citation>
    <scope>NUCLEOTIDE SEQUENCE [LARGE SCALE GENOMIC DNA]</scope>
    <source>
        <strain evidence="3 4">L4-6</strain>
    </source>
</reference>
<evidence type="ECO:0000313" key="4">
    <source>
        <dbReference type="Proteomes" id="UP000253782"/>
    </source>
</evidence>
<comment type="caution">
    <text evidence="3">The sequence shown here is derived from an EMBL/GenBank/DDBJ whole genome shotgun (WGS) entry which is preliminary data.</text>
</comment>
<evidence type="ECO:0000313" key="3">
    <source>
        <dbReference type="EMBL" id="RDD82879.1"/>
    </source>
</evidence>
<accession>A0A369UX25</accession>
<dbReference type="InterPro" id="IPR036116">
    <property type="entry name" value="FN3_sf"/>
</dbReference>
<organism evidence="3 4">
    <name type="scientific">Dyella tabacisoli</name>
    <dbReference type="NCBI Taxonomy" id="2282381"/>
    <lineage>
        <taxon>Bacteria</taxon>
        <taxon>Pseudomonadati</taxon>
        <taxon>Pseudomonadota</taxon>
        <taxon>Gammaproteobacteria</taxon>
        <taxon>Lysobacterales</taxon>
        <taxon>Rhodanobacteraceae</taxon>
        <taxon>Dyella</taxon>
    </lineage>
</organism>
<feature type="domain" description="Fibronectin type-III" evidence="2">
    <location>
        <begin position="1727"/>
        <end position="1815"/>
    </location>
</feature>
<dbReference type="InterPro" id="IPR013783">
    <property type="entry name" value="Ig-like_fold"/>
</dbReference>